<feature type="compositionally biased region" description="Pro residues" evidence="1">
    <location>
        <begin position="33"/>
        <end position="43"/>
    </location>
</feature>
<protein>
    <submittedName>
        <fullName evidence="3">UbiH/UbiF/VisC/COQ6 family ubiquinone biosynthesis hydroxylase</fullName>
    </submittedName>
</protein>
<dbReference type="Proteomes" id="UP001500547">
    <property type="component" value="Unassembled WGS sequence"/>
</dbReference>
<dbReference type="InterPro" id="IPR002938">
    <property type="entry name" value="FAD-bd"/>
</dbReference>
<feature type="region of interest" description="Disordered" evidence="1">
    <location>
        <begin position="1"/>
        <end position="49"/>
    </location>
</feature>
<feature type="domain" description="FAD-binding" evidence="2">
    <location>
        <begin position="76"/>
        <end position="425"/>
    </location>
</feature>
<gene>
    <name evidence="3" type="ORF">GCM10025770_38890</name>
</gene>
<dbReference type="PANTHER" id="PTHR43876:SF7">
    <property type="entry name" value="UBIQUINONE BIOSYNTHESIS MONOOXYGENASE COQ6, MITOCHONDRIAL"/>
    <property type="match status" value="1"/>
</dbReference>
<dbReference type="EMBL" id="BAABLD010000017">
    <property type="protein sequence ID" value="GAA5172531.1"/>
    <property type="molecule type" value="Genomic_DNA"/>
</dbReference>
<dbReference type="PRINTS" id="PR00420">
    <property type="entry name" value="RNGMNOXGNASE"/>
</dbReference>
<dbReference type="PROSITE" id="PS01304">
    <property type="entry name" value="UBIH"/>
    <property type="match status" value="1"/>
</dbReference>
<evidence type="ECO:0000259" key="2">
    <source>
        <dbReference type="Pfam" id="PF01494"/>
    </source>
</evidence>
<dbReference type="InterPro" id="IPR018168">
    <property type="entry name" value="Ubi_Hdrlase_CS"/>
</dbReference>
<keyword evidence="4" id="KW-1185">Reference proteome</keyword>
<evidence type="ECO:0000256" key="1">
    <source>
        <dbReference type="SAM" id="MobiDB-lite"/>
    </source>
</evidence>
<dbReference type="SUPFAM" id="SSF51905">
    <property type="entry name" value="FAD/NAD(P)-binding domain"/>
    <property type="match status" value="1"/>
</dbReference>
<dbReference type="PANTHER" id="PTHR43876">
    <property type="entry name" value="UBIQUINONE BIOSYNTHESIS MONOOXYGENASE COQ6, MITOCHONDRIAL"/>
    <property type="match status" value="1"/>
</dbReference>
<keyword evidence="3" id="KW-0830">Ubiquinone</keyword>
<proteinExistence type="predicted"/>
<accession>A0ABP9R732</accession>
<dbReference type="Pfam" id="PF01494">
    <property type="entry name" value="FAD_binding_3"/>
    <property type="match status" value="1"/>
</dbReference>
<feature type="region of interest" description="Disordered" evidence="1">
    <location>
        <begin position="235"/>
        <end position="257"/>
    </location>
</feature>
<dbReference type="InterPro" id="IPR051205">
    <property type="entry name" value="UbiH/COQ6_monooxygenase"/>
</dbReference>
<reference evidence="4" key="1">
    <citation type="journal article" date="2019" name="Int. J. Syst. Evol. Microbiol.">
        <title>The Global Catalogue of Microorganisms (GCM) 10K type strain sequencing project: providing services to taxonomists for standard genome sequencing and annotation.</title>
        <authorList>
            <consortium name="The Broad Institute Genomics Platform"/>
            <consortium name="The Broad Institute Genome Sequencing Center for Infectious Disease"/>
            <person name="Wu L."/>
            <person name="Ma J."/>
        </authorList>
    </citation>
    <scope>NUCLEOTIDE SEQUENCE [LARGE SCALE GENOMIC DNA]</scope>
    <source>
        <strain evidence="4">JCM 18715</strain>
    </source>
</reference>
<organism evidence="3 4">
    <name type="scientific">Viridibacterium curvum</name>
    <dbReference type="NCBI Taxonomy" id="1101404"/>
    <lineage>
        <taxon>Bacteria</taxon>
        <taxon>Pseudomonadati</taxon>
        <taxon>Pseudomonadota</taxon>
        <taxon>Betaproteobacteria</taxon>
        <taxon>Rhodocyclales</taxon>
        <taxon>Rhodocyclaceae</taxon>
        <taxon>Viridibacterium</taxon>
    </lineage>
</organism>
<evidence type="ECO:0000313" key="4">
    <source>
        <dbReference type="Proteomes" id="UP001500547"/>
    </source>
</evidence>
<dbReference type="Gene3D" id="3.50.50.60">
    <property type="entry name" value="FAD/NAD(P)-binding domain"/>
    <property type="match status" value="2"/>
</dbReference>
<dbReference type="InterPro" id="IPR036188">
    <property type="entry name" value="FAD/NAD-bd_sf"/>
</dbReference>
<evidence type="ECO:0000313" key="3">
    <source>
        <dbReference type="EMBL" id="GAA5172531.1"/>
    </source>
</evidence>
<sequence>MWKSVAEARTNTPLSRETGEGPGERAASQTRPSPGPAGHPAPRPTAGIALPAGCAGVEQSSTNSLLAPQTGEGKNIIVVGAGPLGLCAGLRLAAQGHSVQLLDARRADQAHEDRRVLALSHGSRQLLETLGAWPAQTATPITTIHVSQRGALGRTEMRHADYGLPALGYVLPASALMQALLARARDVGLDIRYDARVEALSASATQVSLNTRSEAGAGDVLHATLAVCCEGRIDEPPARQNSVAPPPKRAGRKVLGRPGDFSAASSDVHARDYDQHALLLRVTPAQPHANTAWERFTPDGPIALLPQGGDFGVVWTMSPERLATLKALPDDALLAELQRAFGLRVHFSKLHSRASYPLGMKMRKSPVGDRTVWLGNAAQTLHPVAGQGFNLGLRDAWELADTLRAATDPGAADVLARYARQRRADRQGAAGFTDSLVRLFSNNNPLLTHARGAGLLALDICPPLRHFVTKRMIFGARAWP</sequence>
<dbReference type="Gene3D" id="3.30.9.10">
    <property type="entry name" value="D-Amino Acid Oxidase, subunit A, domain 2"/>
    <property type="match status" value="1"/>
</dbReference>
<name>A0ABP9R732_9RHOO</name>
<comment type="caution">
    <text evidence="3">The sequence shown here is derived from an EMBL/GenBank/DDBJ whole genome shotgun (WGS) entry which is preliminary data.</text>
</comment>